<dbReference type="PANTHER" id="PTHR11006:SF53">
    <property type="entry name" value="PROTEIN ARGININE N-METHYLTRANSFERASE 3"/>
    <property type="match status" value="1"/>
</dbReference>
<accession>A0ABR0YKM5</accession>
<reference evidence="2 3" key="1">
    <citation type="submission" date="2021-05" db="EMBL/GenBank/DDBJ databases">
        <authorList>
            <person name="Zahm M."/>
            <person name="Klopp C."/>
            <person name="Cabau C."/>
            <person name="Kuhl H."/>
            <person name="Suciu R."/>
            <person name="Ciorpac M."/>
            <person name="Holostenco D."/>
            <person name="Gessner J."/>
            <person name="Wuertz S."/>
            <person name="Hohne C."/>
            <person name="Stock M."/>
            <person name="Gislard M."/>
            <person name="Lluch J."/>
            <person name="Milhes M."/>
            <person name="Lampietro C."/>
            <person name="Lopez Roques C."/>
            <person name="Donnadieu C."/>
            <person name="Du K."/>
            <person name="Schartl M."/>
            <person name="Guiguen Y."/>
        </authorList>
    </citation>
    <scope>NUCLEOTIDE SEQUENCE [LARGE SCALE GENOMIC DNA]</scope>
    <source>
        <strain evidence="2">Hh-F2</strain>
        <tissue evidence="2">Blood</tissue>
    </source>
</reference>
<dbReference type="PANTHER" id="PTHR11006">
    <property type="entry name" value="PROTEIN ARGININE N-METHYLTRANSFERASE"/>
    <property type="match status" value="1"/>
</dbReference>
<evidence type="ECO:0000256" key="1">
    <source>
        <dbReference type="ARBA" id="ARBA00022691"/>
    </source>
</evidence>
<sequence length="98" mass="10936">MWAVEQEFSQCLLPKLGPKRSLELTSLEIIYQAMDIVRSNNLDGTIALIKGRIEEVDLPVEKVDIIISEWMVLGCLFTVSKESGTSCPGLCSSHALYY</sequence>
<dbReference type="InterPro" id="IPR029063">
    <property type="entry name" value="SAM-dependent_MTases_sf"/>
</dbReference>
<evidence type="ECO:0000313" key="3">
    <source>
        <dbReference type="Proteomes" id="UP001369086"/>
    </source>
</evidence>
<comment type="caution">
    <text evidence="2">The sequence shown here is derived from an EMBL/GenBank/DDBJ whole genome shotgun (WGS) entry which is preliminary data.</text>
</comment>
<proteinExistence type="predicted"/>
<evidence type="ECO:0000313" key="2">
    <source>
        <dbReference type="EMBL" id="KAK6472993.1"/>
    </source>
</evidence>
<protein>
    <submittedName>
        <fullName evidence="2">Protein arginine N-methyltransferase 3</fullName>
    </submittedName>
</protein>
<dbReference type="InterPro" id="IPR025799">
    <property type="entry name" value="Arg_MeTrfase"/>
</dbReference>
<organism evidence="2 3">
    <name type="scientific">Huso huso</name>
    <name type="common">Beluga</name>
    <name type="synonym">Acipenser huso</name>
    <dbReference type="NCBI Taxonomy" id="61971"/>
    <lineage>
        <taxon>Eukaryota</taxon>
        <taxon>Metazoa</taxon>
        <taxon>Chordata</taxon>
        <taxon>Craniata</taxon>
        <taxon>Vertebrata</taxon>
        <taxon>Euteleostomi</taxon>
        <taxon>Actinopterygii</taxon>
        <taxon>Chondrostei</taxon>
        <taxon>Acipenseriformes</taxon>
        <taxon>Acipenseridae</taxon>
        <taxon>Huso</taxon>
    </lineage>
</organism>
<dbReference type="Proteomes" id="UP001369086">
    <property type="component" value="Unassembled WGS sequence"/>
</dbReference>
<dbReference type="Gene3D" id="3.40.50.150">
    <property type="entry name" value="Vaccinia Virus protein VP39"/>
    <property type="match status" value="1"/>
</dbReference>
<name>A0ABR0YKM5_HUSHU</name>
<keyword evidence="3" id="KW-1185">Reference proteome</keyword>
<gene>
    <name evidence="2" type="ORF">HHUSO_G27640</name>
</gene>
<dbReference type="EMBL" id="JAHFZB010000028">
    <property type="protein sequence ID" value="KAK6472993.1"/>
    <property type="molecule type" value="Genomic_DNA"/>
</dbReference>
<dbReference type="SUPFAM" id="SSF53335">
    <property type="entry name" value="S-adenosyl-L-methionine-dependent methyltransferases"/>
    <property type="match status" value="1"/>
</dbReference>
<keyword evidence="1" id="KW-0949">S-adenosyl-L-methionine</keyword>